<dbReference type="eggNOG" id="ENOG502RJSH">
    <property type="taxonomic scope" value="Eukaryota"/>
</dbReference>
<dbReference type="OMA" id="PDPPANC"/>
<feature type="region of interest" description="Disordered" evidence="1">
    <location>
        <begin position="1"/>
        <end position="103"/>
    </location>
</feature>
<feature type="compositionally biased region" description="Low complexity" evidence="1">
    <location>
        <begin position="1"/>
        <end position="15"/>
    </location>
</feature>
<sequence>MSSSRQNLGQGSSSRSSRHRHAHYHTDEEDNSGAGPSGHRTSRGSTAPVSPRSGGSASHRASQDTRESRVSAAAAGAAASDSGVAASGTANNTSNQRGSAADTSSSASSAAAAAVQAVSTNATMPTFQMVAAGGAPPAMPPCPPDPAPLGPPPPPPHPPANPPVINPHGVHFQPQVPSTAMGTVMGKYIPRYDPPAQPQQQGILVNGIPLVGIMGAGGTVTVPVQGVQAVGVAPVTAPVNPIVVQPAPQTMVVQNPAISAPAPVAAPTVASQGMLIQGAAPAAQGNLAFGAQLPAQPPVHVDPALGVGLTPNEQLAENIRLAQSGKAYEPQDFRPADPDPFRLYWFREPDGHWAVFQRRQIERLNARWYRTDEGVFYAVRLPDPPANCPTQDDNGRGVKIGTMAFGVEGWSAGIEIRYCEIGKGMDWVIVYCMNLRG</sequence>
<dbReference type="HOGENOM" id="CLU_626990_0_0_1"/>
<keyword evidence="3" id="KW-1185">Reference proteome</keyword>
<dbReference type="EMBL" id="GL988041">
    <property type="protein sequence ID" value="EGS20617.1"/>
    <property type="molecule type" value="Genomic_DNA"/>
</dbReference>
<feature type="region of interest" description="Disordered" evidence="1">
    <location>
        <begin position="138"/>
        <end position="170"/>
    </location>
</feature>
<feature type="compositionally biased region" description="Low complexity" evidence="1">
    <location>
        <begin position="71"/>
        <end position="90"/>
    </location>
</feature>
<name>G0S5E4_CHATD</name>
<protein>
    <submittedName>
        <fullName evidence="2">Uncharacterized protein</fullName>
    </submittedName>
</protein>
<dbReference type="KEGG" id="cthr:CTHT_0024510"/>
<dbReference type="STRING" id="759272.G0S5E4"/>
<evidence type="ECO:0000256" key="1">
    <source>
        <dbReference type="SAM" id="MobiDB-lite"/>
    </source>
</evidence>
<dbReference type="OrthoDB" id="5194044at2759"/>
<dbReference type="RefSeq" id="XP_006692913.1">
    <property type="nucleotide sequence ID" value="XM_006692850.1"/>
</dbReference>
<dbReference type="Proteomes" id="UP000008066">
    <property type="component" value="Unassembled WGS sequence"/>
</dbReference>
<dbReference type="GeneID" id="18256489"/>
<reference evidence="2 3" key="1">
    <citation type="journal article" date="2011" name="Cell">
        <title>Insight into structure and assembly of the nuclear pore complex by utilizing the genome of a eukaryotic thermophile.</title>
        <authorList>
            <person name="Amlacher S."/>
            <person name="Sarges P."/>
            <person name="Flemming D."/>
            <person name="van Noort V."/>
            <person name="Kunze R."/>
            <person name="Devos D.P."/>
            <person name="Arumugam M."/>
            <person name="Bork P."/>
            <person name="Hurt E."/>
        </authorList>
    </citation>
    <scope>NUCLEOTIDE SEQUENCE [LARGE SCALE GENOMIC DNA]</scope>
    <source>
        <strain evidence="3">DSM 1495 / CBS 144.50 / IMI 039719</strain>
    </source>
</reference>
<proteinExistence type="predicted"/>
<evidence type="ECO:0000313" key="3">
    <source>
        <dbReference type="Proteomes" id="UP000008066"/>
    </source>
</evidence>
<accession>G0S5E4</accession>
<organism evidence="3">
    <name type="scientific">Chaetomium thermophilum (strain DSM 1495 / CBS 144.50 / IMI 039719)</name>
    <name type="common">Thermochaetoides thermophila</name>
    <dbReference type="NCBI Taxonomy" id="759272"/>
    <lineage>
        <taxon>Eukaryota</taxon>
        <taxon>Fungi</taxon>
        <taxon>Dikarya</taxon>
        <taxon>Ascomycota</taxon>
        <taxon>Pezizomycotina</taxon>
        <taxon>Sordariomycetes</taxon>
        <taxon>Sordariomycetidae</taxon>
        <taxon>Sordariales</taxon>
        <taxon>Chaetomiaceae</taxon>
        <taxon>Thermochaetoides</taxon>
    </lineage>
</organism>
<feature type="compositionally biased region" description="Polar residues" evidence="1">
    <location>
        <begin position="43"/>
        <end position="60"/>
    </location>
</feature>
<feature type="compositionally biased region" description="Pro residues" evidence="1">
    <location>
        <begin position="138"/>
        <end position="165"/>
    </location>
</feature>
<gene>
    <name evidence="2" type="ORF">CTHT_0024510</name>
</gene>
<dbReference type="AlphaFoldDB" id="G0S5E4"/>
<evidence type="ECO:0000313" key="2">
    <source>
        <dbReference type="EMBL" id="EGS20617.1"/>
    </source>
</evidence>